<dbReference type="RefSeq" id="WP_244754955.1">
    <property type="nucleotide sequence ID" value="NZ_CP095074.1"/>
</dbReference>
<evidence type="ECO:0000313" key="1">
    <source>
        <dbReference type="EMBL" id="UOQ95102.1"/>
    </source>
</evidence>
<sequence length="68" mass="8342">MDQKRHIQYVLAQLVTMDDITIEDYPHLPYGKKVLDQRGDYMIIYWDKKTKHVKYTFKGMDNYFFIFS</sequence>
<accession>A0ABY4H687</accession>
<dbReference type="EMBL" id="CP095074">
    <property type="protein sequence ID" value="UOQ95102.1"/>
    <property type="molecule type" value="Genomic_DNA"/>
</dbReference>
<proteinExistence type="predicted"/>
<organism evidence="1 2">
    <name type="scientific">Halobacillus shinanisalinarum</name>
    <dbReference type="NCBI Taxonomy" id="2932258"/>
    <lineage>
        <taxon>Bacteria</taxon>
        <taxon>Bacillati</taxon>
        <taxon>Bacillota</taxon>
        <taxon>Bacilli</taxon>
        <taxon>Bacillales</taxon>
        <taxon>Bacillaceae</taxon>
        <taxon>Halobacillus</taxon>
    </lineage>
</organism>
<name>A0ABY4H687_9BACI</name>
<dbReference type="Proteomes" id="UP000831880">
    <property type="component" value="Chromosome"/>
</dbReference>
<protein>
    <submittedName>
        <fullName evidence="1">Uncharacterized protein</fullName>
    </submittedName>
</protein>
<reference evidence="1 2" key="1">
    <citation type="submission" date="2022-04" db="EMBL/GenBank/DDBJ databases">
        <title>Halobacillus sp. isolated from saltern.</title>
        <authorList>
            <person name="Won M."/>
            <person name="Lee C.-M."/>
            <person name="Woen H.-Y."/>
            <person name="Kwon S.-W."/>
        </authorList>
    </citation>
    <scope>NUCLEOTIDE SEQUENCE [LARGE SCALE GENOMIC DNA]</scope>
    <source>
        <strain evidence="1 2">SSTM10-2</strain>
    </source>
</reference>
<gene>
    <name evidence="1" type="ORF">MUO14_09310</name>
</gene>
<keyword evidence="2" id="KW-1185">Reference proteome</keyword>
<evidence type="ECO:0000313" key="2">
    <source>
        <dbReference type="Proteomes" id="UP000831880"/>
    </source>
</evidence>